<evidence type="ECO:0000313" key="4">
    <source>
        <dbReference type="EMBL" id="KIO01988.1"/>
    </source>
</evidence>
<dbReference type="EMBL" id="KN831984">
    <property type="protein sequence ID" value="KIO01988.1"/>
    <property type="molecule type" value="Genomic_DNA"/>
</dbReference>
<dbReference type="PANTHER" id="PTHR41814">
    <property type="entry name" value="EXPRESSED PROTEIN"/>
    <property type="match status" value="1"/>
</dbReference>
<dbReference type="GO" id="GO:0005975">
    <property type="term" value="P:carbohydrate metabolic process"/>
    <property type="evidence" value="ECO:0007669"/>
    <property type="project" value="InterPro"/>
</dbReference>
<dbReference type="OrthoDB" id="4138492at2759"/>
<organism evidence="4 5">
    <name type="scientific">Pisolithus tinctorius Marx 270</name>
    <dbReference type="NCBI Taxonomy" id="870435"/>
    <lineage>
        <taxon>Eukaryota</taxon>
        <taxon>Fungi</taxon>
        <taxon>Dikarya</taxon>
        <taxon>Basidiomycota</taxon>
        <taxon>Agaricomycotina</taxon>
        <taxon>Agaricomycetes</taxon>
        <taxon>Agaricomycetidae</taxon>
        <taxon>Boletales</taxon>
        <taxon>Sclerodermatineae</taxon>
        <taxon>Pisolithaceae</taxon>
        <taxon>Pisolithus</taxon>
    </lineage>
</organism>
<dbReference type="STRING" id="870435.A0A0C3IYW0"/>
<gene>
    <name evidence="4" type="ORF">M404DRAFT_961200</name>
</gene>
<name>A0A0C3IYW0_PISTI</name>
<evidence type="ECO:0000256" key="3">
    <source>
        <dbReference type="SAM" id="SignalP"/>
    </source>
</evidence>
<reference evidence="4 5" key="1">
    <citation type="submission" date="2014-04" db="EMBL/GenBank/DDBJ databases">
        <authorList>
            <consortium name="DOE Joint Genome Institute"/>
            <person name="Kuo A."/>
            <person name="Kohler A."/>
            <person name="Costa M.D."/>
            <person name="Nagy L.G."/>
            <person name="Floudas D."/>
            <person name="Copeland A."/>
            <person name="Barry K.W."/>
            <person name="Cichocki N."/>
            <person name="Veneault-Fourrey C."/>
            <person name="LaButti K."/>
            <person name="Lindquist E.A."/>
            <person name="Lipzen A."/>
            <person name="Lundell T."/>
            <person name="Morin E."/>
            <person name="Murat C."/>
            <person name="Sun H."/>
            <person name="Tunlid A."/>
            <person name="Henrissat B."/>
            <person name="Grigoriev I.V."/>
            <person name="Hibbett D.S."/>
            <person name="Martin F."/>
            <person name="Nordberg H.P."/>
            <person name="Cantor M.N."/>
            <person name="Hua S.X."/>
        </authorList>
    </citation>
    <scope>NUCLEOTIDE SEQUENCE [LARGE SCALE GENOMIC DNA]</scope>
    <source>
        <strain evidence="4 5">Marx 270</strain>
    </source>
</reference>
<dbReference type="AlphaFoldDB" id="A0A0C3IYW0"/>
<dbReference type="HOGENOM" id="CLU_037534_0_0_1"/>
<dbReference type="InterPro" id="IPR008928">
    <property type="entry name" value="6-hairpin_glycosidase_sf"/>
</dbReference>
<feature type="chain" id="PRO_5002166086" description="Glycoside hydrolase family 105 protein" evidence="3">
    <location>
        <begin position="29"/>
        <end position="476"/>
    </location>
</feature>
<evidence type="ECO:0000256" key="2">
    <source>
        <dbReference type="SAM" id="MobiDB-lite"/>
    </source>
</evidence>
<keyword evidence="3" id="KW-0732">Signal</keyword>
<evidence type="ECO:0008006" key="6">
    <source>
        <dbReference type="Google" id="ProtNLM"/>
    </source>
</evidence>
<dbReference type="Pfam" id="PF07470">
    <property type="entry name" value="Glyco_hydro_88"/>
    <property type="match status" value="1"/>
</dbReference>
<feature type="region of interest" description="Disordered" evidence="2">
    <location>
        <begin position="356"/>
        <end position="382"/>
    </location>
</feature>
<protein>
    <recommendedName>
        <fullName evidence="6">Glycoside hydrolase family 105 protein</fullName>
    </recommendedName>
</protein>
<dbReference type="GO" id="GO:0016787">
    <property type="term" value="F:hydrolase activity"/>
    <property type="evidence" value="ECO:0007669"/>
    <property type="project" value="UniProtKB-KW"/>
</dbReference>
<dbReference type="InterPro" id="IPR010905">
    <property type="entry name" value="Glyco_hydro_88"/>
</dbReference>
<dbReference type="PANTHER" id="PTHR41814:SF1">
    <property type="entry name" value="CELLULASE"/>
    <property type="match status" value="1"/>
</dbReference>
<dbReference type="InParanoid" id="A0A0C3IYW0"/>
<keyword evidence="1" id="KW-0378">Hydrolase</keyword>
<proteinExistence type="predicted"/>
<reference evidence="5" key="2">
    <citation type="submission" date="2015-01" db="EMBL/GenBank/DDBJ databases">
        <title>Evolutionary Origins and Diversification of the Mycorrhizal Mutualists.</title>
        <authorList>
            <consortium name="DOE Joint Genome Institute"/>
            <consortium name="Mycorrhizal Genomics Consortium"/>
            <person name="Kohler A."/>
            <person name="Kuo A."/>
            <person name="Nagy L.G."/>
            <person name="Floudas D."/>
            <person name="Copeland A."/>
            <person name="Barry K.W."/>
            <person name="Cichocki N."/>
            <person name="Veneault-Fourrey C."/>
            <person name="LaButti K."/>
            <person name="Lindquist E.A."/>
            <person name="Lipzen A."/>
            <person name="Lundell T."/>
            <person name="Morin E."/>
            <person name="Murat C."/>
            <person name="Riley R."/>
            <person name="Ohm R."/>
            <person name="Sun H."/>
            <person name="Tunlid A."/>
            <person name="Henrissat B."/>
            <person name="Grigoriev I.V."/>
            <person name="Hibbett D.S."/>
            <person name="Martin F."/>
        </authorList>
    </citation>
    <scope>NUCLEOTIDE SEQUENCE [LARGE SCALE GENOMIC DNA]</scope>
    <source>
        <strain evidence="5">Marx 270</strain>
    </source>
</reference>
<feature type="signal peptide" evidence="3">
    <location>
        <begin position="1"/>
        <end position="28"/>
    </location>
</feature>
<accession>A0A0C3IYW0</accession>
<evidence type="ECO:0000313" key="5">
    <source>
        <dbReference type="Proteomes" id="UP000054217"/>
    </source>
</evidence>
<dbReference type="Proteomes" id="UP000054217">
    <property type="component" value="Unassembled WGS sequence"/>
</dbReference>
<keyword evidence="5" id="KW-1185">Reference proteome</keyword>
<evidence type="ECO:0000256" key="1">
    <source>
        <dbReference type="ARBA" id="ARBA00022801"/>
    </source>
</evidence>
<dbReference type="InterPro" id="IPR012341">
    <property type="entry name" value="6hp_glycosidase-like_sf"/>
</dbReference>
<dbReference type="Gene3D" id="1.50.10.10">
    <property type="match status" value="1"/>
</dbReference>
<sequence length="476" mass="51182">MRRRMTSCKCLWSLVTSLTLFVYDKAYAQNLSAADVGIVTQRLAQSATHSWEYGARAEVLLELNTPSYSVFSPTSLPPPQQIPSNLTSSLSDVIGIAHMIVANRSTSNGNITGPQPLMSDNATGDPASIGVAVLLANWTGQGAVDGLDYAGAARDQLEFLLSNVSRTHDGAISQRTDQVQLWSDFVYMAPPFLAYYGVMTGNQSLVQEAYNQVRLYRKYLRDSNASNIWKHIQLGVYGTDNGHWSTGNGWAAAGMLRVLSTIKQSQFSSSMMSQQQDLADWVQEIHDGMYSYLDSSGLFHNYADNSSTFTDASSTALLASTVYRLSLLWGVDKHIPIAELCRRTLSAPAGSAANISTAGTGTVSVPSSTTTPTPTPTASAPYASSTATGIPGLLHFTPDGWLTPVVNPYSYPDQGQQSPESEAFVIAMQAAWRDWVSNGTTGANADANANGAVSPLARVSWAWIVVNAMVVTFLLC</sequence>
<dbReference type="SUPFAM" id="SSF48208">
    <property type="entry name" value="Six-hairpin glycosidases"/>
    <property type="match status" value="1"/>
</dbReference>